<dbReference type="EMBL" id="BT142147">
    <property type="protein sequence ID" value="AFK41941.1"/>
    <property type="molecule type" value="mRNA"/>
</dbReference>
<evidence type="ECO:0000256" key="3">
    <source>
        <dbReference type="ARBA" id="ARBA00047960"/>
    </source>
</evidence>
<dbReference type="Pfam" id="PF00043">
    <property type="entry name" value="GST_C"/>
    <property type="match status" value="1"/>
</dbReference>
<dbReference type="InterPro" id="IPR010987">
    <property type="entry name" value="Glutathione-S-Trfase_C-like"/>
</dbReference>
<reference evidence="7" key="1">
    <citation type="submission" date="2012-05" db="EMBL/GenBank/DDBJ databases">
        <authorList>
            <person name="Krishnakumar V."/>
            <person name="Cheung F."/>
            <person name="Xiao Y."/>
            <person name="Chan A."/>
            <person name="Moskal W.A."/>
            <person name="Town C.D."/>
        </authorList>
    </citation>
    <scope>NUCLEOTIDE SEQUENCE</scope>
</reference>
<comment type="catalytic activity">
    <reaction evidence="3">
        <text>RX + glutathione = an S-substituted glutathione + a halide anion + H(+)</text>
        <dbReference type="Rhea" id="RHEA:16437"/>
        <dbReference type="ChEBI" id="CHEBI:15378"/>
        <dbReference type="ChEBI" id="CHEBI:16042"/>
        <dbReference type="ChEBI" id="CHEBI:17792"/>
        <dbReference type="ChEBI" id="CHEBI:57925"/>
        <dbReference type="ChEBI" id="CHEBI:90779"/>
        <dbReference type="EC" id="2.5.1.18"/>
    </reaction>
</comment>
<dbReference type="SFLD" id="SFLDS00019">
    <property type="entry name" value="Glutathione_Transferase_(cytos"/>
    <property type="match status" value="1"/>
</dbReference>
<dbReference type="Pfam" id="PF02798">
    <property type="entry name" value="GST_N"/>
    <property type="match status" value="1"/>
</dbReference>
<name>I3SNU9_LOTJA</name>
<sequence length="228" mass="26660">MGSQDVKLLSSWPSPFSERVEWALKLKGVEYEYVEEDIFNKSSLLLELNPVHKKIPVLVHGHKTIAESFIIIEYIDETWKQYPLLPHDPYERALARFWANFTEQKLLETVFVAMCITGDEQEKALNEAREAMEKIEEVIEGKRFFGGENIGYLDIAVGWISYWIHIWEEVGSIHIIDPLKFPATTAWMTNFLSHPVIKDTLPPRDKMIDYFHGRKKDLSETFRGRFKV</sequence>
<dbReference type="AlphaFoldDB" id="I3SNU9"/>
<dbReference type="Gene3D" id="3.40.30.10">
    <property type="entry name" value="Glutaredoxin"/>
    <property type="match status" value="1"/>
</dbReference>
<dbReference type="PROSITE" id="PS50404">
    <property type="entry name" value="GST_NTER"/>
    <property type="match status" value="1"/>
</dbReference>
<evidence type="ECO:0000259" key="5">
    <source>
        <dbReference type="PROSITE" id="PS50404"/>
    </source>
</evidence>
<dbReference type="GO" id="GO:0004364">
    <property type="term" value="F:glutathione transferase activity"/>
    <property type="evidence" value="ECO:0007669"/>
    <property type="project" value="UniProtKB-EC"/>
</dbReference>
<dbReference type="SUPFAM" id="SSF47616">
    <property type="entry name" value="GST C-terminal domain-like"/>
    <property type="match status" value="1"/>
</dbReference>
<dbReference type="PANTHER" id="PTHR11260">
    <property type="entry name" value="GLUTATHIONE S-TRANSFERASE, GST, SUPERFAMILY, GST DOMAIN CONTAINING"/>
    <property type="match status" value="1"/>
</dbReference>
<dbReference type="InterPro" id="IPR040079">
    <property type="entry name" value="Glutathione_S-Trfase"/>
</dbReference>
<dbReference type="InterPro" id="IPR045073">
    <property type="entry name" value="Omega/Tau-like"/>
</dbReference>
<dbReference type="Gene3D" id="1.20.1050.10">
    <property type="match status" value="1"/>
</dbReference>
<dbReference type="InterPro" id="IPR004045">
    <property type="entry name" value="Glutathione_S-Trfase_N"/>
</dbReference>
<dbReference type="PANTHER" id="PTHR11260:SF474">
    <property type="entry name" value="GLUTATHIONE TRANSFERASE"/>
    <property type="match status" value="1"/>
</dbReference>
<evidence type="ECO:0000313" key="7">
    <source>
        <dbReference type="EMBL" id="AFK41941.1"/>
    </source>
</evidence>
<comment type="similarity">
    <text evidence="4">Belongs to the GST superfamily.</text>
</comment>
<feature type="domain" description="GST C-terminal" evidence="6">
    <location>
        <begin position="88"/>
        <end position="218"/>
    </location>
</feature>
<proteinExistence type="evidence at transcript level"/>
<dbReference type="CDD" id="cd03185">
    <property type="entry name" value="GST_C_Tau"/>
    <property type="match status" value="1"/>
</dbReference>
<dbReference type="GO" id="GO:0006749">
    <property type="term" value="P:glutathione metabolic process"/>
    <property type="evidence" value="ECO:0007669"/>
    <property type="project" value="InterPro"/>
</dbReference>
<protein>
    <recommendedName>
        <fullName evidence="1">glutathione transferase</fullName>
        <ecNumber evidence="1">2.5.1.18</ecNumber>
    </recommendedName>
</protein>
<dbReference type="PROSITE" id="PS50405">
    <property type="entry name" value="GST_CTER"/>
    <property type="match status" value="1"/>
</dbReference>
<dbReference type="SFLD" id="SFLDG00358">
    <property type="entry name" value="Main_(cytGST)"/>
    <property type="match status" value="1"/>
</dbReference>
<dbReference type="InterPro" id="IPR036282">
    <property type="entry name" value="Glutathione-S-Trfase_C_sf"/>
</dbReference>
<dbReference type="SFLD" id="SFLDG01152">
    <property type="entry name" value="Main.3:_Omega-_and_Tau-like"/>
    <property type="match status" value="1"/>
</dbReference>
<dbReference type="InterPro" id="IPR036249">
    <property type="entry name" value="Thioredoxin-like_sf"/>
</dbReference>
<feature type="domain" description="GST N-terminal" evidence="5">
    <location>
        <begin position="4"/>
        <end position="83"/>
    </location>
</feature>
<keyword evidence="2" id="KW-0808">Transferase</keyword>
<dbReference type="FunFam" id="1.20.1050.10:FF:000012">
    <property type="entry name" value="Tau class glutathione S-transferase"/>
    <property type="match status" value="1"/>
</dbReference>
<evidence type="ECO:0000256" key="1">
    <source>
        <dbReference type="ARBA" id="ARBA00012452"/>
    </source>
</evidence>
<dbReference type="InterPro" id="IPR045074">
    <property type="entry name" value="GST_C_Tau"/>
</dbReference>
<evidence type="ECO:0000256" key="4">
    <source>
        <dbReference type="RuleBase" id="RU003494"/>
    </source>
</evidence>
<evidence type="ECO:0000259" key="6">
    <source>
        <dbReference type="PROSITE" id="PS50405"/>
    </source>
</evidence>
<dbReference type="InterPro" id="IPR004046">
    <property type="entry name" value="GST_C"/>
</dbReference>
<dbReference type="FunFam" id="3.40.30.10:FF:000014">
    <property type="entry name" value="Tau class glutathione S-transferase"/>
    <property type="match status" value="1"/>
</dbReference>
<dbReference type="EC" id="2.5.1.18" evidence="1"/>
<dbReference type="CDD" id="cd03058">
    <property type="entry name" value="GST_N_Tau"/>
    <property type="match status" value="1"/>
</dbReference>
<dbReference type="GO" id="GO:0005737">
    <property type="term" value="C:cytoplasm"/>
    <property type="evidence" value="ECO:0007669"/>
    <property type="project" value="TreeGrafter"/>
</dbReference>
<evidence type="ECO:0000256" key="2">
    <source>
        <dbReference type="ARBA" id="ARBA00022679"/>
    </source>
</evidence>
<accession>I3SNU9</accession>
<dbReference type="SUPFAM" id="SSF52833">
    <property type="entry name" value="Thioredoxin-like"/>
    <property type="match status" value="1"/>
</dbReference>
<organism evidence="7">
    <name type="scientific">Lotus japonicus</name>
    <name type="common">Lotus corniculatus var. japonicus</name>
    <dbReference type="NCBI Taxonomy" id="34305"/>
    <lineage>
        <taxon>Eukaryota</taxon>
        <taxon>Viridiplantae</taxon>
        <taxon>Streptophyta</taxon>
        <taxon>Embryophyta</taxon>
        <taxon>Tracheophyta</taxon>
        <taxon>Spermatophyta</taxon>
        <taxon>Magnoliopsida</taxon>
        <taxon>eudicotyledons</taxon>
        <taxon>Gunneridae</taxon>
        <taxon>Pentapetalae</taxon>
        <taxon>rosids</taxon>
        <taxon>fabids</taxon>
        <taxon>Fabales</taxon>
        <taxon>Fabaceae</taxon>
        <taxon>Papilionoideae</taxon>
        <taxon>50 kb inversion clade</taxon>
        <taxon>NPAAA clade</taxon>
        <taxon>Hologalegina</taxon>
        <taxon>robinioid clade</taxon>
        <taxon>Loteae</taxon>
        <taxon>Lotus</taxon>
    </lineage>
</organism>